<name>A0A0F9GL88_9ZZZZ</name>
<evidence type="ECO:0000313" key="1">
    <source>
        <dbReference type="EMBL" id="KKL70180.1"/>
    </source>
</evidence>
<feature type="non-terminal residue" evidence="1">
    <location>
        <position position="1"/>
    </location>
</feature>
<dbReference type="AlphaFoldDB" id="A0A0F9GL88"/>
<dbReference type="EMBL" id="LAZR01025975">
    <property type="protein sequence ID" value="KKL70180.1"/>
    <property type="molecule type" value="Genomic_DNA"/>
</dbReference>
<proteinExistence type="predicted"/>
<accession>A0A0F9GL88</accession>
<comment type="caution">
    <text evidence="1">The sequence shown here is derived from an EMBL/GenBank/DDBJ whole genome shotgun (WGS) entry which is preliminary data.</text>
</comment>
<organism evidence="1">
    <name type="scientific">marine sediment metagenome</name>
    <dbReference type="NCBI Taxonomy" id="412755"/>
    <lineage>
        <taxon>unclassified sequences</taxon>
        <taxon>metagenomes</taxon>
        <taxon>ecological metagenomes</taxon>
    </lineage>
</organism>
<gene>
    <name evidence="1" type="ORF">LCGC14_2107510</name>
</gene>
<sequence length="50" mass="5637">DAKRRDHNGTCCSVCYIPKMTIDICNIMDSHNVDEVIELLEQLAENGEIS</sequence>
<protein>
    <submittedName>
        <fullName evidence="1">Uncharacterized protein</fullName>
    </submittedName>
</protein>
<reference evidence="1" key="1">
    <citation type="journal article" date="2015" name="Nature">
        <title>Complex archaea that bridge the gap between prokaryotes and eukaryotes.</title>
        <authorList>
            <person name="Spang A."/>
            <person name="Saw J.H."/>
            <person name="Jorgensen S.L."/>
            <person name="Zaremba-Niedzwiedzka K."/>
            <person name="Martijn J."/>
            <person name="Lind A.E."/>
            <person name="van Eijk R."/>
            <person name="Schleper C."/>
            <person name="Guy L."/>
            <person name="Ettema T.J."/>
        </authorList>
    </citation>
    <scope>NUCLEOTIDE SEQUENCE</scope>
</reference>